<organism evidence="9 10">
    <name type="scientific">Pristionchus entomophagus</name>
    <dbReference type="NCBI Taxonomy" id="358040"/>
    <lineage>
        <taxon>Eukaryota</taxon>
        <taxon>Metazoa</taxon>
        <taxon>Ecdysozoa</taxon>
        <taxon>Nematoda</taxon>
        <taxon>Chromadorea</taxon>
        <taxon>Rhabditida</taxon>
        <taxon>Rhabditina</taxon>
        <taxon>Diplogasteromorpha</taxon>
        <taxon>Diplogasteroidea</taxon>
        <taxon>Neodiplogasteridae</taxon>
        <taxon>Pristionchus</taxon>
    </lineage>
</organism>
<feature type="region of interest" description="Disordered" evidence="7">
    <location>
        <begin position="47"/>
        <end position="85"/>
    </location>
</feature>
<dbReference type="Proteomes" id="UP001432027">
    <property type="component" value="Unassembled WGS sequence"/>
</dbReference>
<sequence length="240" mass="26957">MEELHEKITNLEKQLDEATNTFKVCLALKNGKIKQLESDLANVNAENSDLRRQSEEAVISQPPTRNSARQSMNLKRSTAAPPPRSLLCTAPSIPPNHNRSFRAIPRLHIPPEFLGIFPHATNGDLTGFLDICPNVVLAILWGSYANITMRNTSDKPVSFKVKIRHRELFHVTPNNGRIEPGANRTVRVTTSGPHPSINRSKFLIQSVQHDSTDIDPFDKLLENSPKELKAERKLCCKIIF</sequence>
<evidence type="ECO:0000256" key="1">
    <source>
        <dbReference type="ARBA" id="ARBA00004211"/>
    </source>
</evidence>
<dbReference type="SUPFAM" id="SSF49354">
    <property type="entry name" value="PapD-like"/>
    <property type="match status" value="1"/>
</dbReference>
<dbReference type="GO" id="GO:0090158">
    <property type="term" value="P:endoplasmic reticulum membrane organization"/>
    <property type="evidence" value="ECO:0007669"/>
    <property type="project" value="TreeGrafter"/>
</dbReference>
<dbReference type="PROSITE" id="PS50202">
    <property type="entry name" value="MSP"/>
    <property type="match status" value="1"/>
</dbReference>
<dbReference type="InterPro" id="IPR016763">
    <property type="entry name" value="VAP"/>
</dbReference>
<dbReference type="Pfam" id="PF00635">
    <property type="entry name" value="Motile_Sperm"/>
    <property type="match status" value="1"/>
</dbReference>
<accession>A0AAV5U3P4</accession>
<keyword evidence="6" id="KW-0206">Cytoskeleton</keyword>
<dbReference type="PANTHER" id="PTHR10809">
    <property type="entry name" value="VESICLE-ASSOCIATED MEMBRANE PROTEIN-ASSOCIATED PROTEIN"/>
    <property type="match status" value="1"/>
</dbReference>
<keyword evidence="5" id="KW-0472">Membrane</keyword>
<protein>
    <recommendedName>
        <fullName evidence="6">Major sperm protein</fullName>
    </recommendedName>
</protein>
<evidence type="ECO:0000256" key="7">
    <source>
        <dbReference type="SAM" id="MobiDB-lite"/>
    </source>
</evidence>
<feature type="domain" description="MSP" evidence="8">
    <location>
        <begin position="106"/>
        <end position="239"/>
    </location>
</feature>
<dbReference type="EMBL" id="BTSX01000005">
    <property type="protein sequence ID" value="GMT01481.1"/>
    <property type="molecule type" value="Genomic_DNA"/>
</dbReference>
<proteinExistence type="inferred from homology"/>
<comment type="similarity">
    <text evidence="2">Belongs to the VAMP-associated protein (VAP) (TC 9.B.17) family.</text>
</comment>
<comment type="subcellular location">
    <subcellularLocation>
        <location evidence="1">Membrane</location>
        <topology evidence="1">Single-pass type IV membrane protein</topology>
    </subcellularLocation>
</comment>
<keyword evidence="3" id="KW-0812">Transmembrane</keyword>
<evidence type="ECO:0000256" key="4">
    <source>
        <dbReference type="ARBA" id="ARBA00022989"/>
    </source>
</evidence>
<evidence type="ECO:0000256" key="2">
    <source>
        <dbReference type="ARBA" id="ARBA00008932"/>
    </source>
</evidence>
<dbReference type="InterPro" id="IPR000535">
    <property type="entry name" value="MSP_dom"/>
</dbReference>
<reference evidence="9" key="1">
    <citation type="submission" date="2023-10" db="EMBL/GenBank/DDBJ databases">
        <title>Genome assembly of Pristionchus species.</title>
        <authorList>
            <person name="Yoshida K."/>
            <person name="Sommer R.J."/>
        </authorList>
    </citation>
    <scope>NUCLEOTIDE SEQUENCE</scope>
    <source>
        <strain evidence="9">RS0144</strain>
    </source>
</reference>
<evidence type="ECO:0000256" key="6">
    <source>
        <dbReference type="RuleBase" id="RU003425"/>
    </source>
</evidence>
<evidence type="ECO:0000259" key="8">
    <source>
        <dbReference type="PROSITE" id="PS50202"/>
    </source>
</evidence>
<dbReference type="GO" id="GO:0061817">
    <property type="term" value="P:endoplasmic reticulum-plasma membrane tethering"/>
    <property type="evidence" value="ECO:0007669"/>
    <property type="project" value="TreeGrafter"/>
</dbReference>
<keyword evidence="10" id="KW-1185">Reference proteome</keyword>
<comment type="function">
    <text evidence="6">Central component in molecular interactions underlying sperm crawling. Forms an extensive filament system that extends from sperm villipoda, along the leading edge of the pseudopod.</text>
</comment>
<keyword evidence="6" id="KW-0963">Cytoplasm</keyword>
<evidence type="ECO:0000256" key="3">
    <source>
        <dbReference type="ARBA" id="ARBA00022692"/>
    </source>
</evidence>
<evidence type="ECO:0000256" key="5">
    <source>
        <dbReference type="ARBA" id="ARBA00023136"/>
    </source>
</evidence>
<keyword evidence="4" id="KW-1133">Transmembrane helix</keyword>
<feature type="compositionally biased region" description="Polar residues" evidence="7">
    <location>
        <begin position="61"/>
        <end position="76"/>
    </location>
</feature>
<evidence type="ECO:0000313" key="10">
    <source>
        <dbReference type="Proteomes" id="UP001432027"/>
    </source>
</evidence>
<gene>
    <name evidence="9" type="ORF">PENTCL1PPCAC_23655</name>
</gene>
<dbReference type="Gene3D" id="2.60.40.10">
    <property type="entry name" value="Immunoglobulins"/>
    <property type="match status" value="1"/>
</dbReference>
<dbReference type="PANTHER" id="PTHR10809:SF6">
    <property type="entry name" value="AT11025P-RELATED"/>
    <property type="match status" value="1"/>
</dbReference>
<dbReference type="InterPro" id="IPR008962">
    <property type="entry name" value="PapD-like_sf"/>
</dbReference>
<dbReference type="InterPro" id="IPR013783">
    <property type="entry name" value="Ig-like_fold"/>
</dbReference>
<comment type="caution">
    <text evidence="9">The sequence shown here is derived from an EMBL/GenBank/DDBJ whole genome shotgun (WGS) entry which is preliminary data.</text>
</comment>
<dbReference type="AlphaFoldDB" id="A0AAV5U3P4"/>
<dbReference type="GO" id="GO:0005789">
    <property type="term" value="C:endoplasmic reticulum membrane"/>
    <property type="evidence" value="ECO:0007669"/>
    <property type="project" value="InterPro"/>
</dbReference>
<name>A0AAV5U3P4_9BILA</name>
<evidence type="ECO:0000313" key="9">
    <source>
        <dbReference type="EMBL" id="GMT01481.1"/>
    </source>
</evidence>
<dbReference type="GO" id="GO:0005886">
    <property type="term" value="C:plasma membrane"/>
    <property type="evidence" value="ECO:0007669"/>
    <property type="project" value="TreeGrafter"/>
</dbReference>